<dbReference type="AlphaFoldDB" id="A0AA38XRM3"/>
<protein>
    <submittedName>
        <fullName evidence="1">Uncharacterized protein</fullName>
    </submittedName>
</protein>
<comment type="caution">
    <text evidence="1">The sequence shown here is derived from an EMBL/GenBank/DDBJ whole genome shotgun (WGS) entry which is preliminary data.</text>
</comment>
<dbReference type="EMBL" id="JAPDRN010000136">
    <property type="protein sequence ID" value="KAJ9619033.1"/>
    <property type="molecule type" value="Genomic_DNA"/>
</dbReference>
<accession>A0AA38XRM3</accession>
<organism evidence="1">
    <name type="scientific">Knufia peltigerae</name>
    <dbReference type="NCBI Taxonomy" id="1002370"/>
    <lineage>
        <taxon>Eukaryota</taxon>
        <taxon>Fungi</taxon>
        <taxon>Dikarya</taxon>
        <taxon>Ascomycota</taxon>
        <taxon>Pezizomycotina</taxon>
        <taxon>Eurotiomycetes</taxon>
        <taxon>Chaetothyriomycetidae</taxon>
        <taxon>Chaetothyriales</taxon>
        <taxon>Trichomeriaceae</taxon>
        <taxon>Knufia</taxon>
    </lineage>
</organism>
<sequence length="87" mass="9277">MELSLEQLAARLEACEVDLEAHRGYIKALEYGMRAVIASHPNPQVFSLAWGMALAGASDAHAGEEGFAFTGAIQQAMRDLTSELGAL</sequence>
<evidence type="ECO:0000313" key="1">
    <source>
        <dbReference type="EMBL" id="KAJ9619033.1"/>
    </source>
</evidence>
<name>A0AA38XRM3_9EURO</name>
<gene>
    <name evidence="1" type="ORF">H2204_012844</name>
</gene>
<reference evidence="1" key="1">
    <citation type="submission" date="2022-10" db="EMBL/GenBank/DDBJ databases">
        <title>Culturing micro-colonial fungi from biological soil crusts in the Mojave desert and describing Neophaeococcomyces mojavensis, and introducing the new genera and species Taxawa tesnikishii.</title>
        <authorList>
            <person name="Kurbessoian T."/>
            <person name="Stajich J.E."/>
        </authorList>
    </citation>
    <scope>NUCLEOTIDE SEQUENCE</scope>
    <source>
        <strain evidence="1">TK_35</strain>
    </source>
</reference>
<proteinExistence type="predicted"/>